<dbReference type="InterPro" id="IPR010980">
    <property type="entry name" value="Cyt_c/b562"/>
</dbReference>
<dbReference type="Proteomes" id="UP001603013">
    <property type="component" value="Unassembled WGS sequence"/>
</dbReference>
<protein>
    <submittedName>
        <fullName evidence="1">Uncharacterized protein</fullName>
    </submittedName>
</protein>
<gene>
    <name evidence="1" type="ORF">ACF05T_04445</name>
</gene>
<name>A0ABW6Y6B9_9ACTN</name>
<comment type="caution">
    <text evidence="1">The sequence shown here is derived from an EMBL/GenBank/DDBJ whole genome shotgun (WGS) entry which is preliminary data.</text>
</comment>
<accession>A0ABW6Y6B9</accession>
<dbReference type="EMBL" id="JBIBSM010000002">
    <property type="protein sequence ID" value="MFF8275358.1"/>
    <property type="molecule type" value="Genomic_DNA"/>
</dbReference>
<organism evidence="1 2">
    <name type="scientific">Streptomyces lateritius</name>
    <dbReference type="NCBI Taxonomy" id="67313"/>
    <lineage>
        <taxon>Bacteria</taxon>
        <taxon>Bacillati</taxon>
        <taxon>Actinomycetota</taxon>
        <taxon>Actinomycetes</taxon>
        <taxon>Kitasatosporales</taxon>
        <taxon>Streptomycetaceae</taxon>
        <taxon>Streptomyces</taxon>
    </lineage>
</organism>
<proteinExistence type="predicted"/>
<evidence type="ECO:0000313" key="2">
    <source>
        <dbReference type="Proteomes" id="UP001603013"/>
    </source>
</evidence>
<keyword evidence="2" id="KW-1185">Reference proteome</keyword>
<reference evidence="1 2" key="1">
    <citation type="submission" date="2024-10" db="EMBL/GenBank/DDBJ databases">
        <title>The Natural Products Discovery Center: Release of the First 8490 Sequenced Strains for Exploring Actinobacteria Biosynthetic Diversity.</title>
        <authorList>
            <person name="Kalkreuter E."/>
            <person name="Kautsar S.A."/>
            <person name="Yang D."/>
            <person name="Bader C.D."/>
            <person name="Teijaro C.N."/>
            <person name="Fluegel L."/>
            <person name="Davis C.M."/>
            <person name="Simpson J.R."/>
            <person name="Lauterbach L."/>
            <person name="Steele A.D."/>
            <person name="Gui C."/>
            <person name="Meng S."/>
            <person name="Li G."/>
            <person name="Viehrig K."/>
            <person name="Ye F."/>
            <person name="Su P."/>
            <person name="Kiefer A.F."/>
            <person name="Nichols A."/>
            <person name="Cepeda A.J."/>
            <person name="Yan W."/>
            <person name="Fan B."/>
            <person name="Jiang Y."/>
            <person name="Adhikari A."/>
            <person name="Zheng C.-J."/>
            <person name="Schuster L."/>
            <person name="Cowan T.M."/>
            <person name="Smanski M.J."/>
            <person name="Chevrette M.G."/>
            <person name="De Carvalho L.P.S."/>
            <person name="Shen B."/>
        </authorList>
    </citation>
    <scope>NUCLEOTIDE SEQUENCE [LARGE SCALE GENOMIC DNA]</scope>
    <source>
        <strain evidence="1 2">NPDC015755</strain>
    </source>
</reference>
<dbReference type="SUPFAM" id="SSF47175">
    <property type="entry name" value="Cytochromes"/>
    <property type="match status" value="1"/>
</dbReference>
<dbReference type="RefSeq" id="WP_391933060.1">
    <property type="nucleotide sequence ID" value="NZ_JBIBSM010000002.1"/>
</dbReference>
<sequence length="146" mass="15895">MSFEDEWTQAKADVSLDRQTAMRLNQLPVDRGGATATGTLDYNTDSINGNANLLIEIAGFLHEGRPDGDLGAMARAPRSHPEVAAQVERFGRFANDQFLDTVALLAALATRLKTTGTDFVAVDDANTRRFLDNVLRNGQYVAPEAK</sequence>
<evidence type="ECO:0000313" key="1">
    <source>
        <dbReference type="EMBL" id="MFF8275358.1"/>
    </source>
</evidence>